<comment type="caution">
    <text evidence="2">The sequence shown here is derived from an EMBL/GenBank/DDBJ whole genome shotgun (WGS) entry which is preliminary data.</text>
</comment>
<feature type="transmembrane region" description="Helical" evidence="1">
    <location>
        <begin position="47"/>
        <end position="66"/>
    </location>
</feature>
<protein>
    <submittedName>
        <fullName evidence="2">Uncharacterized protein</fullName>
    </submittedName>
</protein>
<organism evidence="2 3">
    <name type="scientific">Advenella alkanexedens</name>
    <dbReference type="NCBI Taxonomy" id="1481665"/>
    <lineage>
        <taxon>Bacteria</taxon>
        <taxon>Pseudomonadati</taxon>
        <taxon>Pseudomonadota</taxon>
        <taxon>Betaproteobacteria</taxon>
        <taxon>Burkholderiales</taxon>
        <taxon>Alcaligenaceae</taxon>
    </lineage>
</organism>
<keyword evidence="1" id="KW-1133">Transmembrane helix</keyword>
<name>A0ABS6NMS7_9BURK</name>
<reference evidence="2 3" key="1">
    <citation type="submission" date="2021-06" db="EMBL/GenBank/DDBJ databases">
        <authorList>
            <person name="Lu T."/>
            <person name="Wang Q."/>
            <person name="Han X."/>
        </authorList>
    </citation>
    <scope>NUCLEOTIDE SEQUENCE [LARGE SCALE GENOMIC DNA]</scope>
    <source>
        <strain evidence="2 3">LAM0050</strain>
    </source>
</reference>
<accession>A0ABS6NMS7</accession>
<keyword evidence="1" id="KW-0812">Transmembrane</keyword>
<keyword evidence="3" id="KW-1185">Reference proteome</keyword>
<dbReference type="EMBL" id="JAHSPR010000004">
    <property type="protein sequence ID" value="MBV4396939.1"/>
    <property type="molecule type" value="Genomic_DNA"/>
</dbReference>
<gene>
    <name evidence="2" type="ORF">KU392_06675</name>
</gene>
<sequence>MAIFFKFLIIFLVLFWLARFFSRKINQLWAGTIGAAMQWITDNGARMMKFMFFLAGVLFLILIFQWSRTG</sequence>
<keyword evidence="1" id="KW-0472">Membrane</keyword>
<evidence type="ECO:0000256" key="1">
    <source>
        <dbReference type="SAM" id="Phobius"/>
    </source>
</evidence>
<dbReference type="Proteomes" id="UP000722165">
    <property type="component" value="Unassembled WGS sequence"/>
</dbReference>
<proteinExistence type="predicted"/>
<dbReference type="RefSeq" id="WP_211182380.1">
    <property type="nucleotide sequence ID" value="NZ_CP130490.1"/>
</dbReference>
<evidence type="ECO:0000313" key="2">
    <source>
        <dbReference type="EMBL" id="MBV4396939.1"/>
    </source>
</evidence>
<evidence type="ECO:0000313" key="3">
    <source>
        <dbReference type="Proteomes" id="UP000722165"/>
    </source>
</evidence>